<dbReference type="Proteomes" id="UP000297834">
    <property type="component" value="Unassembled WGS sequence"/>
</dbReference>
<name>A0A4Y7XAP7_9GAMM</name>
<protein>
    <recommendedName>
        <fullName evidence="3">Lipoprotein</fullName>
    </recommendedName>
</protein>
<accession>A0A4Y7XAP7</accession>
<dbReference type="AlphaFoldDB" id="A0A4Y7XAP7"/>
<gene>
    <name evidence="1" type="ORF">E2B99_10880</name>
</gene>
<dbReference type="PROSITE" id="PS51257">
    <property type="entry name" value="PROKAR_LIPOPROTEIN"/>
    <property type="match status" value="1"/>
</dbReference>
<evidence type="ECO:0000313" key="1">
    <source>
        <dbReference type="EMBL" id="TEU25047.1"/>
    </source>
</evidence>
<sequence>MRYLYSLLFIPVLVACSGMVDLLVSGNANTGIVFELSKSDAKKLDNVFRFYVMDNSAVPVGALKKTVWEIEINKKISWFNFKNDYTYKWTYGVKPNGFEEVVKPMPLRLNTQYLYSIDGGAGYHGVGCFYLNENRMVIESKSC</sequence>
<evidence type="ECO:0008006" key="3">
    <source>
        <dbReference type="Google" id="ProtNLM"/>
    </source>
</evidence>
<proteinExistence type="predicted"/>
<dbReference type="OrthoDB" id="6717304at2"/>
<organism evidence="1 2">
    <name type="scientific">Alkanindiges illinoisensis</name>
    <dbReference type="NCBI Taxonomy" id="197183"/>
    <lineage>
        <taxon>Bacteria</taxon>
        <taxon>Pseudomonadati</taxon>
        <taxon>Pseudomonadota</taxon>
        <taxon>Gammaproteobacteria</taxon>
        <taxon>Moraxellales</taxon>
        <taxon>Moraxellaceae</taxon>
        <taxon>Alkanindiges</taxon>
    </lineage>
</organism>
<dbReference type="RefSeq" id="WP_134244960.1">
    <property type="nucleotide sequence ID" value="NZ_SNTY01000047.1"/>
</dbReference>
<evidence type="ECO:0000313" key="2">
    <source>
        <dbReference type="Proteomes" id="UP000297834"/>
    </source>
</evidence>
<comment type="caution">
    <text evidence="1">The sequence shown here is derived from an EMBL/GenBank/DDBJ whole genome shotgun (WGS) entry which is preliminary data.</text>
</comment>
<reference evidence="1 2" key="1">
    <citation type="submission" date="2019-03" db="EMBL/GenBank/DDBJ databases">
        <title>Alkanindiges illinoisensis: a potential pathogenic isolated from ascites of a gastric cancer patient with abdominal metastasis.</title>
        <authorList>
            <person name="Hu X."/>
            <person name="Yang B."/>
            <person name="Yan X."/>
            <person name="Lin L."/>
            <person name="Zhao H."/>
            <person name="Zhou F."/>
            <person name="Su B."/>
            <person name="Chen J."/>
            <person name="Rui Y."/>
            <person name="Wang Q."/>
            <person name="Zheng L."/>
        </authorList>
    </citation>
    <scope>NUCLEOTIDE SEQUENCE [LARGE SCALE GENOMIC DNA]</scope>
    <source>
        <strain evidence="1 2">NFYY 23406</strain>
    </source>
</reference>
<dbReference type="EMBL" id="SNTY01000047">
    <property type="protein sequence ID" value="TEU25047.1"/>
    <property type="molecule type" value="Genomic_DNA"/>
</dbReference>
<keyword evidence="2" id="KW-1185">Reference proteome</keyword>